<gene>
    <name evidence="2" type="ORF">GUITHDRAFT_155218</name>
</gene>
<name>L1IKS3_GUITC</name>
<dbReference type="EnsemblProtists" id="EKX36524">
    <property type="protein sequence ID" value="EKX36524"/>
    <property type="gene ID" value="GUITHDRAFT_155218"/>
</dbReference>
<evidence type="ECO:0000313" key="2">
    <source>
        <dbReference type="EMBL" id="EKX36524.1"/>
    </source>
</evidence>
<sequence>MNGNFWYSYKQSAQIKQFYDTCIPECATDEDVYDSKRDLCRVTDGVLVTWLNGDGQKCATGTKGERAIRTATASLSHANGYFYAPDASGKVRRLLESCHSSCAKGDVLLHDKRHCQVMNSLALRFISTGVGTCDRNLQARRMISTMGTTRDVQGAYMYPKELGNAIEQFYLSCMQGWNRKGRAGIRTIPHSSETVGGKPLRDDAKQRRQARNERRWEEAVLQSDYN</sequence>
<keyword evidence="4" id="KW-1185">Reference proteome</keyword>
<evidence type="ECO:0000313" key="4">
    <source>
        <dbReference type="Proteomes" id="UP000011087"/>
    </source>
</evidence>
<organism evidence="2">
    <name type="scientific">Guillardia theta (strain CCMP2712)</name>
    <name type="common">Cryptophyte</name>
    <dbReference type="NCBI Taxonomy" id="905079"/>
    <lineage>
        <taxon>Eukaryota</taxon>
        <taxon>Cryptophyceae</taxon>
        <taxon>Pyrenomonadales</taxon>
        <taxon>Geminigeraceae</taxon>
        <taxon>Guillardia</taxon>
    </lineage>
</organism>
<dbReference type="HOGENOM" id="CLU_1226789_0_0_1"/>
<feature type="compositionally biased region" description="Basic and acidic residues" evidence="1">
    <location>
        <begin position="199"/>
        <end position="218"/>
    </location>
</feature>
<dbReference type="AlphaFoldDB" id="L1IKS3"/>
<dbReference type="Proteomes" id="UP000011087">
    <property type="component" value="Unassembled WGS sequence"/>
</dbReference>
<proteinExistence type="predicted"/>
<reference evidence="2 4" key="1">
    <citation type="journal article" date="2012" name="Nature">
        <title>Algal genomes reveal evolutionary mosaicism and the fate of nucleomorphs.</title>
        <authorList>
            <consortium name="DOE Joint Genome Institute"/>
            <person name="Curtis B.A."/>
            <person name="Tanifuji G."/>
            <person name="Burki F."/>
            <person name="Gruber A."/>
            <person name="Irimia M."/>
            <person name="Maruyama S."/>
            <person name="Arias M.C."/>
            <person name="Ball S.G."/>
            <person name="Gile G.H."/>
            <person name="Hirakawa Y."/>
            <person name="Hopkins J.F."/>
            <person name="Kuo A."/>
            <person name="Rensing S.A."/>
            <person name="Schmutz J."/>
            <person name="Symeonidi A."/>
            <person name="Elias M."/>
            <person name="Eveleigh R.J."/>
            <person name="Herman E.K."/>
            <person name="Klute M.J."/>
            <person name="Nakayama T."/>
            <person name="Obornik M."/>
            <person name="Reyes-Prieto A."/>
            <person name="Armbrust E.V."/>
            <person name="Aves S.J."/>
            <person name="Beiko R.G."/>
            <person name="Coutinho P."/>
            <person name="Dacks J.B."/>
            <person name="Durnford D.G."/>
            <person name="Fast N.M."/>
            <person name="Green B.R."/>
            <person name="Grisdale C.J."/>
            <person name="Hempel F."/>
            <person name="Henrissat B."/>
            <person name="Hoppner M.P."/>
            <person name="Ishida K."/>
            <person name="Kim E."/>
            <person name="Koreny L."/>
            <person name="Kroth P.G."/>
            <person name="Liu Y."/>
            <person name="Malik S.B."/>
            <person name="Maier U.G."/>
            <person name="McRose D."/>
            <person name="Mock T."/>
            <person name="Neilson J.A."/>
            <person name="Onodera N.T."/>
            <person name="Poole A.M."/>
            <person name="Pritham E.J."/>
            <person name="Richards T.A."/>
            <person name="Rocap G."/>
            <person name="Roy S.W."/>
            <person name="Sarai C."/>
            <person name="Schaack S."/>
            <person name="Shirato S."/>
            <person name="Slamovits C.H."/>
            <person name="Spencer D.F."/>
            <person name="Suzuki S."/>
            <person name="Worden A.Z."/>
            <person name="Zauner S."/>
            <person name="Barry K."/>
            <person name="Bell C."/>
            <person name="Bharti A.K."/>
            <person name="Crow J.A."/>
            <person name="Grimwood J."/>
            <person name="Kramer R."/>
            <person name="Lindquist E."/>
            <person name="Lucas S."/>
            <person name="Salamov A."/>
            <person name="McFadden G.I."/>
            <person name="Lane C.E."/>
            <person name="Keeling P.J."/>
            <person name="Gray M.W."/>
            <person name="Grigoriev I.V."/>
            <person name="Archibald J.M."/>
        </authorList>
    </citation>
    <scope>NUCLEOTIDE SEQUENCE</scope>
    <source>
        <strain evidence="2 4">CCMP2712</strain>
    </source>
</reference>
<reference evidence="4" key="2">
    <citation type="submission" date="2012-11" db="EMBL/GenBank/DDBJ databases">
        <authorList>
            <person name="Kuo A."/>
            <person name="Curtis B.A."/>
            <person name="Tanifuji G."/>
            <person name="Burki F."/>
            <person name="Gruber A."/>
            <person name="Irimia M."/>
            <person name="Maruyama S."/>
            <person name="Arias M.C."/>
            <person name="Ball S.G."/>
            <person name="Gile G.H."/>
            <person name="Hirakawa Y."/>
            <person name="Hopkins J.F."/>
            <person name="Rensing S.A."/>
            <person name="Schmutz J."/>
            <person name="Symeonidi A."/>
            <person name="Elias M."/>
            <person name="Eveleigh R.J."/>
            <person name="Herman E.K."/>
            <person name="Klute M.J."/>
            <person name="Nakayama T."/>
            <person name="Obornik M."/>
            <person name="Reyes-Prieto A."/>
            <person name="Armbrust E.V."/>
            <person name="Aves S.J."/>
            <person name="Beiko R.G."/>
            <person name="Coutinho P."/>
            <person name="Dacks J.B."/>
            <person name="Durnford D.G."/>
            <person name="Fast N.M."/>
            <person name="Green B.R."/>
            <person name="Grisdale C."/>
            <person name="Hempe F."/>
            <person name="Henrissat B."/>
            <person name="Hoppner M.P."/>
            <person name="Ishida K.-I."/>
            <person name="Kim E."/>
            <person name="Koreny L."/>
            <person name="Kroth P.G."/>
            <person name="Liu Y."/>
            <person name="Malik S.-B."/>
            <person name="Maier U.G."/>
            <person name="McRose D."/>
            <person name="Mock T."/>
            <person name="Neilson J.A."/>
            <person name="Onodera N.T."/>
            <person name="Poole A.M."/>
            <person name="Pritham E.J."/>
            <person name="Richards T.A."/>
            <person name="Rocap G."/>
            <person name="Roy S.W."/>
            <person name="Sarai C."/>
            <person name="Schaack S."/>
            <person name="Shirato S."/>
            <person name="Slamovits C.H."/>
            <person name="Spencer D.F."/>
            <person name="Suzuki S."/>
            <person name="Worden A.Z."/>
            <person name="Zauner S."/>
            <person name="Barry K."/>
            <person name="Bell C."/>
            <person name="Bharti A.K."/>
            <person name="Crow J.A."/>
            <person name="Grimwood J."/>
            <person name="Kramer R."/>
            <person name="Lindquist E."/>
            <person name="Lucas S."/>
            <person name="Salamov A."/>
            <person name="McFadden G.I."/>
            <person name="Lane C.E."/>
            <person name="Keeling P.J."/>
            <person name="Gray M.W."/>
            <person name="Grigoriev I.V."/>
            <person name="Archibald J.M."/>
        </authorList>
    </citation>
    <scope>NUCLEOTIDE SEQUENCE</scope>
    <source>
        <strain evidence="4">CCMP2712</strain>
    </source>
</reference>
<dbReference type="EMBL" id="JH993072">
    <property type="protein sequence ID" value="EKX36524.1"/>
    <property type="molecule type" value="Genomic_DNA"/>
</dbReference>
<evidence type="ECO:0000313" key="3">
    <source>
        <dbReference type="EnsemblProtists" id="EKX36524"/>
    </source>
</evidence>
<evidence type="ECO:0000256" key="1">
    <source>
        <dbReference type="SAM" id="MobiDB-lite"/>
    </source>
</evidence>
<accession>L1IKS3</accession>
<dbReference type="RefSeq" id="XP_005823504.1">
    <property type="nucleotide sequence ID" value="XM_005823447.1"/>
</dbReference>
<dbReference type="GeneID" id="17293246"/>
<dbReference type="KEGG" id="gtt:GUITHDRAFT_155218"/>
<dbReference type="PaxDb" id="55529-EKX36524"/>
<protein>
    <submittedName>
        <fullName evidence="2 3">Uncharacterized protein</fullName>
    </submittedName>
</protein>
<feature type="region of interest" description="Disordered" evidence="1">
    <location>
        <begin position="188"/>
        <end position="226"/>
    </location>
</feature>
<reference evidence="3" key="3">
    <citation type="submission" date="2015-06" db="UniProtKB">
        <authorList>
            <consortium name="EnsemblProtists"/>
        </authorList>
    </citation>
    <scope>IDENTIFICATION</scope>
</reference>